<dbReference type="Gene3D" id="2.40.420.20">
    <property type="match status" value="1"/>
</dbReference>
<dbReference type="OrthoDB" id="9806939at2"/>
<comment type="caution">
    <text evidence="1">The sequence shown here is derived from an EMBL/GenBank/DDBJ whole genome shotgun (WGS) entry which is preliminary data.</text>
</comment>
<evidence type="ECO:0000313" key="1">
    <source>
        <dbReference type="EMBL" id="EPG73294.1"/>
    </source>
</evidence>
<dbReference type="Proteomes" id="UP000014540">
    <property type="component" value="Unassembled WGS sequence"/>
</dbReference>
<evidence type="ECO:0000313" key="2">
    <source>
        <dbReference type="Proteomes" id="UP000014540"/>
    </source>
</evidence>
<accession>S3UY48</accession>
<gene>
    <name evidence="1" type="ORF">LEP1GSC058_3718</name>
</gene>
<evidence type="ECO:0008006" key="3">
    <source>
        <dbReference type="Google" id="ProtNLM"/>
    </source>
</evidence>
<proteinExistence type="predicted"/>
<organism evidence="1 2">
    <name type="scientific">Leptospira fainei serovar Hurstbridge str. BUT 6</name>
    <dbReference type="NCBI Taxonomy" id="1193011"/>
    <lineage>
        <taxon>Bacteria</taxon>
        <taxon>Pseudomonadati</taxon>
        <taxon>Spirochaetota</taxon>
        <taxon>Spirochaetia</taxon>
        <taxon>Leptospirales</taxon>
        <taxon>Leptospiraceae</taxon>
        <taxon>Leptospira</taxon>
    </lineage>
</organism>
<protein>
    <recommendedName>
        <fullName evidence="3">HlyD family secretion protein</fullName>
    </recommendedName>
</protein>
<dbReference type="STRING" id="1193011.LEP1GSC058_3718"/>
<dbReference type="RefSeq" id="WP_016549782.1">
    <property type="nucleotide sequence ID" value="NZ_AKWZ02000010.1"/>
</dbReference>
<sequence>MSRLGIVFIAIVLLAATFLAWAWWKFSNPVVTKPPVFFTNEGDKIRFSPDSEFVKGVLSEPAKKAPGGRNVFHAVGQILLLVEPSGALIGSQKTYVHLDQKLSARLGIEKPDAPINTSFGIVEIPKEQADQMRVGSRLLISLYGLRKASAVGRILKIQTAENSRNFSSLLFKIDQGRDWYPGANCEIHFPEISSVPSRIPARSIVHFRKSDHVFIEWEKGLYSPRVVTVLEEDDTAFNVLGVKPGERVVTKGAILLQPFLTIKEREDRGN</sequence>
<name>S3UY48_9LEPT</name>
<dbReference type="AlphaFoldDB" id="S3UY48"/>
<reference evidence="1" key="1">
    <citation type="submission" date="2013-04" db="EMBL/GenBank/DDBJ databases">
        <authorList>
            <person name="Harkins D.M."/>
            <person name="Durkin A.S."/>
            <person name="Selengut J.D."/>
            <person name="Sanka R."/>
            <person name="DePew J."/>
            <person name="Purushe J."/>
            <person name="Ahmed A."/>
            <person name="van der Linden H."/>
            <person name="Goris M.G.A."/>
            <person name="Hartskeerl R.A."/>
            <person name="Vinetz J.M."/>
            <person name="Sutton G.G."/>
            <person name="Nelson W.C."/>
            <person name="Fouts D.E."/>
        </authorList>
    </citation>
    <scope>NUCLEOTIDE SEQUENCE [LARGE SCALE GENOMIC DNA]</scope>
    <source>
        <strain evidence="1">BUT 6</strain>
    </source>
</reference>
<dbReference type="EMBL" id="AKWZ02000010">
    <property type="protein sequence ID" value="EPG73294.1"/>
    <property type="molecule type" value="Genomic_DNA"/>
</dbReference>
<keyword evidence="2" id="KW-1185">Reference proteome</keyword>